<dbReference type="RefSeq" id="WP_207563044.1">
    <property type="nucleotide sequence ID" value="NZ_CP046072.1"/>
</dbReference>
<evidence type="ECO:0000313" key="2">
    <source>
        <dbReference type="Proteomes" id="UP000671852"/>
    </source>
</evidence>
<dbReference type="AlphaFoldDB" id="A0A975B039"/>
<dbReference type="KEGG" id="saqt:GJV85_06445"/>
<reference evidence="1" key="2">
    <citation type="submission" date="2021-04" db="EMBL/GenBank/DDBJ databases">
        <title>Isolation and characterization of a novel species of the genus Sulfurimonas.</title>
        <authorList>
            <person name="Fukui M."/>
        </authorList>
    </citation>
    <scope>NUCLEOTIDE SEQUENCE</scope>
    <source>
        <strain evidence="1">H1576</strain>
    </source>
</reference>
<name>A0A975B039_9BACT</name>
<proteinExistence type="predicted"/>
<dbReference type="Proteomes" id="UP000671852">
    <property type="component" value="Chromosome"/>
</dbReference>
<accession>A0A975B039</accession>
<organism evidence="1 2">
    <name type="scientific">Sulfurimonas aquatica</name>
    <dbReference type="NCBI Taxonomy" id="2672570"/>
    <lineage>
        <taxon>Bacteria</taxon>
        <taxon>Pseudomonadati</taxon>
        <taxon>Campylobacterota</taxon>
        <taxon>Epsilonproteobacteria</taxon>
        <taxon>Campylobacterales</taxon>
        <taxon>Sulfurimonadaceae</taxon>
        <taxon>Sulfurimonas</taxon>
    </lineage>
</organism>
<gene>
    <name evidence="1" type="ORF">GJV85_06445</name>
</gene>
<keyword evidence="2" id="KW-1185">Reference proteome</keyword>
<dbReference type="EMBL" id="CP046072">
    <property type="protein sequence ID" value="QSZ41761.1"/>
    <property type="molecule type" value="Genomic_DNA"/>
</dbReference>
<evidence type="ECO:0000313" key="1">
    <source>
        <dbReference type="EMBL" id="QSZ41761.1"/>
    </source>
</evidence>
<sequence>MALLKETPGNIEQLIKQAGLKSDYKARLEALNELKMYDCLESREVILRLALHDKVYKVKELAFKAAKTLGIQKNGKPITLGKKNIGYKLEDFIKEFLKVKNDKEMDKLCLLTFKIALKKQNPEMYDVMEYEKKNKFDSWVKTSYNCLPKK</sequence>
<reference evidence="1" key="1">
    <citation type="submission" date="2019-11" db="EMBL/GenBank/DDBJ databases">
        <authorList>
            <person name="Kojima H."/>
        </authorList>
    </citation>
    <scope>NUCLEOTIDE SEQUENCE</scope>
    <source>
        <strain evidence="1">H1576</strain>
    </source>
</reference>
<protein>
    <submittedName>
        <fullName evidence="1">HEAT repeat domain-containing protein</fullName>
    </submittedName>
</protein>